<evidence type="ECO:0000256" key="1">
    <source>
        <dbReference type="ARBA" id="ARBA00012506"/>
    </source>
</evidence>
<dbReference type="InterPro" id="IPR006674">
    <property type="entry name" value="HD_domain"/>
</dbReference>
<protein>
    <recommendedName>
        <fullName evidence="1">bis(5'-nucleosyl)-tetraphosphatase (symmetrical)</fullName>
        <ecNumber evidence="1">3.6.1.41</ecNumber>
    </recommendedName>
</protein>
<reference evidence="8 9" key="1">
    <citation type="submission" date="2017-07" db="EMBL/GenBank/DDBJ databases">
        <title>Paenibacillus herberti R33 genome sequencing and assembly.</title>
        <authorList>
            <person name="Su W."/>
        </authorList>
    </citation>
    <scope>NUCLEOTIDE SEQUENCE [LARGE SCALE GENOMIC DNA]</scope>
    <source>
        <strain evidence="8 9">R33</strain>
    </source>
</reference>
<dbReference type="GO" id="GO:0046872">
    <property type="term" value="F:metal ion binding"/>
    <property type="evidence" value="ECO:0007669"/>
    <property type="project" value="UniProtKB-KW"/>
</dbReference>
<evidence type="ECO:0000313" key="8">
    <source>
        <dbReference type="EMBL" id="OXM15511.1"/>
    </source>
</evidence>
<dbReference type="SMART" id="SM00471">
    <property type="entry name" value="HDc"/>
    <property type="match status" value="1"/>
</dbReference>
<dbReference type="EC" id="3.6.1.41" evidence="1"/>
<accession>A0A229P0H3</accession>
<dbReference type="RefSeq" id="WP_089522607.1">
    <property type="nucleotide sequence ID" value="NZ_NMUQ01000001.1"/>
</dbReference>
<keyword evidence="5" id="KW-0408">Iron</keyword>
<keyword evidence="2" id="KW-0479">Metal-binding</keyword>
<dbReference type="InterPro" id="IPR003607">
    <property type="entry name" value="HD/PDEase_dom"/>
</dbReference>
<evidence type="ECO:0000256" key="2">
    <source>
        <dbReference type="ARBA" id="ARBA00022723"/>
    </source>
</evidence>
<evidence type="ECO:0000256" key="6">
    <source>
        <dbReference type="ARBA" id="ARBA00049417"/>
    </source>
</evidence>
<dbReference type="PANTHER" id="PTHR35795">
    <property type="entry name" value="SLR1885 PROTEIN"/>
    <property type="match status" value="1"/>
</dbReference>
<dbReference type="GO" id="GO:0000166">
    <property type="term" value="F:nucleotide binding"/>
    <property type="evidence" value="ECO:0007669"/>
    <property type="project" value="UniProtKB-KW"/>
</dbReference>
<dbReference type="InterPro" id="IPR005249">
    <property type="entry name" value="YqeK"/>
</dbReference>
<gene>
    <name evidence="8" type="ORF">CGZ75_01880</name>
</gene>
<keyword evidence="4" id="KW-0378">Hydrolase</keyword>
<dbReference type="Pfam" id="PF01966">
    <property type="entry name" value="HD"/>
    <property type="match status" value="1"/>
</dbReference>
<dbReference type="InterPro" id="IPR051094">
    <property type="entry name" value="Diverse_Catalytic_Enzymes"/>
</dbReference>
<dbReference type="SUPFAM" id="SSF109604">
    <property type="entry name" value="HD-domain/PDEase-like"/>
    <property type="match status" value="1"/>
</dbReference>
<evidence type="ECO:0000256" key="4">
    <source>
        <dbReference type="ARBA" id="ARBA00022801"/>
    </source>
</evidence>
<dbReference type="OrthoDB" id="9782134at2"/>
<organism evidence="8 9">
    <name type="scientific">Paenibacillus herberti</name>
    <dbReference type="NCBI Taxonomy" id="1619309"/>
    <lineage>
        <taxon>Bacteria</taxon>
        <taxon>Bacillati</taxon>
        <taxon>Bacillota</taxon>
        <taxon>Bacilli</taxon>
        <taxon>Bacillales</taxon>
        <taxon>Paenibacillaceae</taxon>
        <taxon>Paenibacillus</taxon>
    </lineage>
</organism>
<name>A0A229P0H3_9BACL</name>
<evidence type="ECO:0000256" key="5">
    <source>
        <dbReference type="ARBA" id="ARBA00023004"/>
    </source>
</evidence>
<dbReference type="AlphaFoldDB" id="A0A229P0H3"/>
<dbReference type="CDD" id="cd00077">
    <property type="entry name" value="HDc"/>
    <property type="match status" value="1"/>
</dbReference>
<dbReference type="Proteomes" id="UP000215145">
    <property type="component" value="Unassembled WGS sequence"/>
</dbReference>
<evidence type="ECO:0000313" key="9">
    <source>
        <dbReference type="Proteomes" id="UP000215145"/>
    </source>
</evidence>
<dbReference type="Gene3D" id="1.10.3210.10">
    <property type="entry name" value="Hypothetical protein af1432"/>
    <property type="match status" value="1"/>
</dbReference>
<dbReference type="NCBIfam" id="TIGR00488">
    <property type="entry name" value="bis(5'-nucleosyl)-tetraphosphatase (symmetrical) YqeK"/>
    <property type="match status" value="1"/>
</dbReference>
<comment type="caution">
    <text evidence="8">The sequence shown here is derived from an EMBL/GenBank/DDBJ whole genome shotgun (WGS) entry which is preliminary data.</text>
</comment>
<keyword evidence="3" id="KW-0547">Nucleotide-binding</keyword>
<dbReference type="GO" id="GO:0008803">
    <property type="term" value="F:bis(5'-nucleosyl)-tetraphosphatase (symmetrical) activity"/>
    <property type="evidence" value="ECO:0007669"/>
    <property type="project" value="UniProtKB-EC"/>
</dbReference>
<sequence>MDKQQLMASIRSGMPERRWQHVQGVIDTSIVLAERFGADPVKAELAAILHDLAKFWPVERMQEYVREEGVDLAVLDYDKELWHAPAGAWAAVKDYGIDDPEVLDAVRYHTSGRAGMTLLERVVCLADYMEPGREFPGVDRIRELADSDLDAALVAGFDSTIRFLLEKGKRIYPLTVAARNDLIRTTTNIIFTAQGGN</sequence>
<evidence type="ECO:0000259" key="7">
    <source>
        <dbReference type="SMART" id="SM00471"/>
    </source>
</evidence>
<comment type="catalytic activity">
    <reaction evidence="6">
        <text>P(1),P(4)-bis(5'-adenosyl) tetraphosphate + H2O = 2 ADP + 2 H(+)</text>
        <dbReference type="Rhea" id="RHEA:24252"/>
        <dbReference type="ChEBI" id="CHEBI:15377"/>
        <dbReference type="ChEBI" id="CHEBI:15378"/>
        <dbReference type="ChEBI" id="CHEBI:58141"/>
        <dbReference type="ChEBI" id="CHEBI:456216"/>
        <dbReference type="EC" id="3.6.1.41"/>
    </reaction>
</comment>
<keyword evidence="9" id="KW-1185">Reference proteome</keyword>
<proteinExistence type="predicted"/>
<feature type="domain" description="HD/PDEase" evidence="7">
    <location>
        <begin position="14"/>
        <end position="141"/>
    </location>
</feature>
<dbReference type="PANTHER" id="PTHR35795:SF1">
    <property type="entry name" value="BIS(5'-NUCLEOSYL)-TETRAPHOSPHATASE, SYMMETRICAL"/>
    <property type="match status" value="1"/>
</dbReference>
<dbReference type="EMBL" id="NMUQ01000001">
    <property type="protein sequence ID" value="OXM15511.1"/>
    <property type="molecule type" value="Genomic_DNA"/>
</dbReference>
<evidence type="ECO:0000256" key="3">
    <source>
        <dbReference type="ARBA" id="ARBA00022741"/>
    </source>
</evidence>